<accession>A0ABP0KWN9</accession>
<keyword evidence="3" id="KW-1185">Reference proteome</keyword>
<dbReference type="EMBL" id="CAXAMN010010001">
    <property type="protein sequence ID" value="CAK9030397.1"/>
    <property type="molecule type" value="Genomic_DNA"/>
</dbReference>
<evidence type="ECO:0000313" key="3">
    <source>
        <dbReference type="Proteomes" id="UP001642484"/>
    </source>
</evidence>
<gene>
    <name evidence="2" type="ORF">CCMP2556_LOCUS17857</name>
</gene>
<evidence type="ECO:0000313" key="2">
    <source>
        <dbReference type="EMBL" id="CAK9030397.1"/>
    </source>
</evidence>
<feature type="region of interest" description="Disordered" evidence="1">
    <location>
        <begin position="1"/>
        <end position="66"/>
    </location>
</feature>
<dbReference type="Proteomes" id="UP001642484">
    <property type="component" value="Unassembled WGS sequence"/>
</dbReference>
<reference evidence="2 3" key="1">
    <citation type="submission" date="2024-02" db="EMBL/GenBank/DDBJ databases">
        <authorList>
            <person name="Chen Y."/>
            <person name="Shah S."/>
            <person name="Dougan E. K."/>
            <person name="Thang M."/>
            <person name="Chan C."/>
        </authorList>
    </citation>
    <scope>NUCLEOTIDE SEQUENCE [LARGE SCALE GENOMIC DNA]</scope>
</reference>
<proteinExistence type="predicted"/>
<feature type="compositionally biased region" description="Basic and acidic residues" evidence="1">
    <location>
        <begin position="23"/>
        <end position="36"/>
    </location>
</feature>
<comment type="caution">
    <text evidence="2">The sequence shown here is derived from an EMBL/GenBank/DDBJ whole genome shotgun (WGS) entry which is preliminary data.</text>
</comment>
<feature type="compositionally biased region" description="Low complexity" evidence="1">
    <location>
        <begin position="92"/>
        <end position="114"/>
    </location>
</feature>
<evidence type="ECO:0000256" key="1">
    <source>
        <dbReference type="SAM" id="MobiDB-lite"/>
    </source>
</evidence>
<feature type="region of interest" description="Disordered" evidence="1">
    <location>
        <begin position="165"/>
        <end position="191"/>
    </location>
</feature>
<protein>
    <submittedName>
        <fullName evidence="2">Uncharacterized protein</fullName>
    </submittedName>
</protein>
<organism evidence="2 3">
    <name type="scientific">Durusdinium trenchii</name>
    <dbReference type="NCBI Taxonomy" id="1381693"/>
    <lineage>
        <taxon>Eukaryota</taxon>
        <taxon>Sar</taxon>
        <taxon>Alveolata</taxon>
        <taxon>Dinophyceae</taxon>
        <taxon>Suessiales</taxon>
        <taxon>Symbiodiniaceae</taxon>
        <taxon>Durusdinium</taxon>
    </lineage>
</organism>
<sequence>MASPPEDPLHWKNSLTLPPQPESHGDLPNREPEDSSRIGFWDLQTSRMPTPQPWDESRARSATPSACIHASTQPLARSAALDQYARASSACGSSSARCSTRAATTTPTTARPSRLSWRERSPFELEEEERPYMQSERKEQDRSSRVFFKAKEIQRRLRALCFTRSSSDDGLHPMPRRTTRGPCAPMRHRRD</sequence>
<name>A0ABP0KWN9_9DINO</name>
<feature type="region of interest" description="Disordered" evidence="1">
    <location>
        <begin position="92"/>
        <end position="143"/>
    </location>
</feature>